<organism evidence="1 2">
    <name type="scientific">Epicoccum nigrum</name>
    <name type="common">Soil fungus</name>
    <name type="synonym">Epicoccum purpurascens</name>
    <dbReference type="NCBI Taxonomy" id="105696"/>
    <lineage>
        <taxon>Eukaryota</taxon>
        <taxon>Fungi</taxon>
        <taxon>Dikarya</taxon>
        <taxon>Ascomycota</taxon>
        <taxon>Pezizomycotina</taxon>
        <taxon>Dothideomycetes</taxon>
        <taxon>Pleosporomycetidae</taxon>
        <taxon>Pleosporales</taxon>
        <taxon>Pleosporineae</taxon>
        <taxon>Didymellaceae</taxon>
        <taxon>Epicoccum</taxon>
    </lineage>
</organism>
<dbReference type="OMA" id="ATWIMEA"/>
<name>A0A1Y2M9T3_EPING</name>
<dbReference type="EMBL" id="KZ107839">
    <property type="protein sequence ID" value="OSS52761.1"/>
    <property type="molecule type" value="Genomic_DNA"/>
</dbReference>
<reference evidence="1 2" key="1">
    <citation type="journal article" date="2017" name="Genome Announc.">
        <title>Genome sequence of the saprophytic ascomycete Epicoccum nigrum ICMP 19927 strain isolated from New Zealand.</title>
        <authorList>
            <person name="Fokin M."/>
            <person name="Fleetwood D."/>
            <person name="Weir B.S."/>
            <person name="Villas-Boas S.G."/>
        </authorList>
    </citation>
    <scope>NUCLEOTIDE SEQUENCE [LARGE SCALE GENOMIC DNA]</scope>
    <source>
        <strain evidence="1 2">ICMP 19927</strain>
    </source>
</reference>
<evidence type="ECO:0000313" key="1">
    <source>
        <dbReference type="EMBL" id="OSS52761.1"/>
    </source>
</evidence>
<keyword evidence="2" id="KW-1185">Reference proteome</keyword>
<dbReference type="InParanoid" id="A0A1Y2M9T3"/>
<proteinExistence type="predicted"/>
<dbReference type="Proteomes" id="UP000193240">
    <property type="component" value="Unassembled WGS sequence"/>
</dbReference>
<gene>
    <name evidence="1" type="ORF">B5807_02667</name>
</gene>
<dbReference type="AlphaFoldDB" id="A0A1Y2M9T3"/>
<protein>
    <submittedName>
        <fullName evidence="1">Uncharacterized protein</fullName>
    </submittedName>
</protein>
<evidence type="ECO:0000313" key="2">
    <source>
        <dbReference type="Proteomes" id="UP000193240"/>
    </source>
</evidence>
<sequence length="419" mass="48166">MAISLFDLARELRVIVWFYSFAEKGGYIYEDSKLRTANHQQINISLLLVSRAVHAEAKEIPFQANGITFTSTSIVERQVTARATLFNRAYLERQDIRGWLVNQCRGCITDANRVEVEQKFPSSHRLLEYLTSEPPSRHMILNYPQDWSQTPSIHHECIAYLLQQMSRHPNFRRLASKALYEWHPDMSITLWSHLKELESPKLDAKPWDIPSREEVRALEKAVGMEDHPCYTNTMKRSFSAASQCIRFLNSLPKFKRESARRLILWDQYIGAGSASSHVLGLVPFALENPRLRIEHHVGLWWNVLAGSSKCTGFRHYTDRVKRLRCNACRAAAAGWLSEDCAPRWQVSEAITVWIQEAKRAFEEGLPQGSFEIFFSCDDCNAAHKPWRILLEDAAWQHALETCQKAWACADGGSESMLLK</sequence>
<accession>A0A1Y2M9T3</accession>